<feature type="chain" id="PRO_5011455475" description="Signal peptidase" evidence="2">
    <location>
        <begin position="22"/>
        <end position="66"/>
    </location>
</feature>
<evidence type="ECO:0008006" key="5">
    <source>
        <dbReference type="Google" id="ProtNLM"/>
    </source>
</evidence>
<evidence type="ECO:0000256" key="1">
    <source>
        <dbReference type="SAM" id="Phobius"/>
    </source>
</evidence>
<dbReference type="RefSeq" id="WP_091171442.1">
    <property type="nucleotide sequence ID" value="NZ_FNCG01000011.1"/>
</dbReference>
<keyword evidence="4" id="KW-1185">Reference proteome</keyword>
<keyword evidence="1" id="KW-1133">Transmembrane helix</keyword>
<accession>A0A1G8E9Y1</accession>
<organism evidence="3 4">
    <name type="scientific">Mucilaginibacter gossypii</name>
    <dbReference type="NCBI Taxonomy" id="551996"/>
    <lineage>
        <taxon>Bacteria</taxon>
        <taxon>Pseudomonadati</taxon>
        <taxon>Bacteroidota</taxon>
        <taxon>Sphingobacteriia</taxon>
        <taxon>Sphingobacteriales</taxon>
        <taxon>Sphingobacteriaceae</taxon>
        <taxon>Mucilaginibacter</taxon>
    </lineage>
</organism>
<protein>
    <recommendedName>
        <fullName evidence="5">Signal peptidase</fullName>
    </recommendedName>
</protein>
<dbReference type="PROSITE" id="PS51257">
    <property type="entry name" value="PROKAR_LIPOPROTEIN"/>
    <property type="match status" value="1"/>
</dbReference>
<keyword evidence="2" id="KW-0732">Signal</keyword>
<feature type="transmembrane region" description="Helical" evidence="1">
    <location>
        <begin position="40"/>
        <end position="58"/>
    </location>
</feature>
<dbReference type="EMBL" id="FNCG01000011">
    <property type="protein sequence ID" value="SDH66499.1"/>
    <property type="molecule type" value="Genomic_DNA"/>
</dbReference>
<feature type="signal peptide" evidence="2">
    <location>
        <begin position="1"/>
        <end position="21"/>
    </location>
</feature>
<evidence type="ECO:0000256" key="2">
    <source>
        <dbReference type="SAM" id="SignalP"/>
    </source>
</evidence>
<dbReference type="Proteomes" id="UP000199705">
    <property type="component" value="Unassembled WGS sequence"/>
</dbReference>
<evidence type="ECO:0000313" key="3">
    <source>
        <dbReference type="EMBL" id="SDH66499.1"/>
    </source>
</evidence>
<proteinExistence type="predicted"/>
<evidence type="ECO:0000313" key="4">
    <source>
        <dbReference type="Proteomes" id="UP000199705"/>
    </source>
</evidence>
<dbReference type="AlphaFoldDB" id="A0A1G8E9Y1"/>
<keyword evidence="1" id="KW-0472">Membrane</keyword>
<gene>
    <name evidence="3" type="ORF">SAMN05192573_111153</name>
</gene>
<sequence>MKKKFFLTALVFAAATLSCFAQLDNPCDNADGDANCPLDGWVIVLAVAVLIFTVTHLYRKQKSLQA</sequence>
<keyword evidence="1" id="KW-0812">Transmembrane</keyword>
<reference evidence="4" key="1">
    <citation type="submission" date="2016-10" db="EMBL/GenBank/DDBJ databases">
        <authorList>
            <person name="Varghese N."/>
            <person name="Submissions S."/>
        </authorList>
    </citation>
    <scope>NUCLEOTIDE SEQUENCE [LARGE SCALE GENOMIC DNA]</scope>
    <source>
        <strain evidence="4">Gh-67</strain>
    </source>
</reference>
<name>A0A1G8E9Y1_9SPHI</name>